<dbReference type="PRINTS" id="PR00320">
    <property type="entry name" value="GPROTEINBRPT"/>
</dbReference>
<sequence>MFTSSATVPLKPHNPSNDYEVACPLDIEGISSLNFSPVSNFLVATGWNSNAYVWEYDQQLSSQGKAQNNGILPVLCSAWRPDGSSIFLGGCDKLVRLWNLSTNQTTTVAQHDQPIRDCFYLTANNLLATASWDKTVKYWDLRQSMPAHTITLPERPTAMDVKDDCMAVATADRVVHLYDARTGQTAMPSRPSQLRYQIRAVQIFPDKRGYLSSSVEGRVSVTYFQEVPPAKSFTFKCHREGADVYSVNALCFFPQYGTFLSAGSDGNICFWDKDVQQRLKTFPRTTWGSALTQPVSPGQAGSTSAGSNFASIPCATVDRSGSVMAYAVSYDWSKGYSELKPGVMGNYIQLHRCLDEEIKPRPKTTPAPSPTYRR</sequence>
<feature type="repeat" description="WD" evidence="3">
    <location>
        <begin position="108"/>
        <end position="149"/>
    </location>
</feature>
<dbReference type="AlphaFoldDB" id="A0A7S0V4M5"/>
<keyword evidence="2" id="KW-0677">Repeat</keyword>
<dbReference type="SMART" id="SM00320">
    <property type="entry name" value="WD40"/>
    <property type="match status" value="5"/>
</dbReference>
<protein>
    <recommendedName>
        <fullName evidence="5">mRNA export factor</fullName>
    </recommendedName>
</protein>
<dbReference type="InterPro" id="IPR001680">
    <property type="entry name" value="WD40_rpt"/>
</dbReference>
<organism evidence="4">
    <name type="scientific">Polytomella parva</name>
    <dbReference type="NCBI Taxonomy" id="51329"/>
    <lineage>
        <taxon>Eukaryota</taxon>
        <taxon>Viridiplantae</taxon>
        <taxon>Chlorophyta</taxon>
        <taxon>core chlorophytes</taxon>
        <taxon>Chlorophyceae</taxon>
        <taxon>CS clade</taxon>
        <taxon>Chlamydomonadales</taxon>
        <taxon>Chlamydomonadaceae</taxon>
        <taxon>Polytomella</taxon>
    </lineage>
</organism>
<keyword evidence="1 3" id="KW-0853">WD repeat</keyword>
<dbReference type="InterPro" id="IPR019775">
    <property type="entry name" value="WD40_repeat_CS"/>
</dbReference>
<dbReference type="SUPFAM" id="SSF50978">
    <property type="entry name" value="WD40 repeat-like"/>
    <property type="match status" value="1"/>
</dbReference>
<evidence type="ECO:0000256" key="1">
    <source>
        <dbReference type="ARBA" id="ARBA00022574"/>
    </source>
</evidence>
<dbReference type="InterPro" id="IPR015943">
    <property type="entry name" value="WD40/YVTN_repeat-like_dom_sf"/>
</dbReference>
<name>A0A7S0V4M5_9CHLO</name>
<dbReference type="InterPro" id="IPR036322">
    <property type="entry name" value="WD40_repeat_dom_sf"/>
</dbReference>
<proteinExistence type="predicted"/>
<evidence type="ECO:0000256" key="3">
    <source>
        <dbReference type="PROSITE-ProRule" id="PRU00221"/>
    </source>
</evidence>
<evidence type="ECO:0008006" key="5">
    <source>
        <dbReference type="Google" id="ProtNLM"/>
    </source>
</evidence>
<dbReference type="InterPro" id="IPR020472">
    <property type="entry name" value="WD40_PAC1"/>
</dbReference>
<reference evidence="4" key="1">
    <citation type="submission" date="2021-01" db="EMBL/GenBank/DDBJ databases">
        <authorList>
            <person name="Corre E."/>
            <person name="Pelletier E."/>
            <person name="Niang G."/>
            <person name="Scheremetjew M."/>
            <person name="Finn R."/>
            <person name="Kale V."/>
            <person name="Holt S."/>
            <person name="Cochrane G."/>
            <person name="Meng A."/>
            <person name="Brown T."/>
            <person name="Cohen L."/>
        </authorList>
    </citation>
    <scope>NUCLEOTIDE SEQUENCE</scope>
    <source>
        <strain evidence="4">SAG 63-3</strain>
    </source>
</reference>
<dbReference type="Pfam" id="PF00400">
    <property type="entry name" value="WD40"/>
    <property type="match status" value="4"/>
</dbReference>
<feature type="repeat" description="WD" evidence="3">
    <location>
        <begin position="247"/>
        <end position="281"/>
    </location>
</feature>
<dbReference type="EMBL" id="HBFM01022554">
    <property type="protein sequence ID" value="CAD8780073.1"/>
    <property type="molecule type" value="Transcribed_RNA"/>
</dbReference>
<dbReference type="PANTHER" id="PTHR10971">
    <property type="entry name" value="MRNA EXPORT FACTOR AND BUB3"/>
    <property type="match status" value="1"/>
</dbReference>
<feature type="repeat" description="WD" evidence="3">
    <location>
        <begin position="74"/>
        <end position="108"/>
    </location>
</feature>
<dbReference type="PROSITE" id="PS00678">
    <property type="entry name" value="WD_REPEATS_1"/>
    <property type="match status" value="1"/>
</dbReference>
<dbReference type="PROSITE" id="PS50082">
    <property type="entry name" value="WD_REPEATS_2"/>
    <property type="match status" value="3"/>
</dbReference>
<evidence type="ECO:0000313" key="4">
    <source>
        <dbReference type="EMBL" id="CAD8780073.1"/>
    </source>
</evidence>
<evidence type="ECO:0000256" key="2">
    <source>
        <dbReference type="ARBA" id="ARBA00022737"/>
    </source>
</evidence>
<dbReference type="Gene3D" id="2.130.10.10">
    <property type="entry name" value="YVTN repeat-like/Quinoprotein amine dehydrogenase"/>
    <property type="match status" value="1"/>
</dbReference>
<gene>
    <name evidence="4" type="ORF">PPAR00522_LOCUS14664</name>
</gene>
<dbReference type="PROSITE" id="PS50294">
    <property type="entry name" value="WD_REPEATS_REGION"/>
    <property type="match status" value="1"/>
</dbReference>
<accession>A0A7S0V4M5</accession>